<dbReference type="EMBL" id="CP002537">
    <property type="protein sequence ID" value="ADY27263.1"/>
    <property type="molecule type" value="Genomic_DNA"/>
</dbReference>
<keyword evidence="6 7" id="KW-0472">Membrane</keyword>
<comment type="subcellular location">
    <subcellularLocation>
        <location evidence="1 7">Cell membrane</location>
        <topology evidence="1 7">Multi-pass membrane protein</topology>
    </subcellularLocation>
</comment>
<geneLocation type="plasmid" evidence="10 11">
    <name>pDEIPR01</name>
</geneLocation>
<evidence type="ECO:0000256" key="4">
    <source>
        <dbReference type="ARBA" id="ARBA00022692"/>
    </source>
</evidence>
<keyword evidence="4 7" id="KW-0812">Transmembrane</keyword>
<feature type="region of interest" description="Disordered" evidence="8">
    <location>
        <begin position="183"/>
        <end position="221"/>
    </location>
</feature>
<keyword evidence="3 7" id="KW-1003">Cell membrane</keyword>
<dbReference type="InterPro" id="IPR032818">
    <property type="entry name" value="DedA-like"/>
</dbReference>
<protein>
    <submittedName>
        <fullName evidence="10">SNARE associated Golgi protein-like protein</fullName>
    </submittedName>
</protein>
<evidence type="ECO:0000313" key="11">
    <source>
        <dbReference type="Proteomes" id="UP000007718"/>
    </source>
</evidence>
<comment type="similarity">
    <text evidence="2 7">Belongs to the DedA family.</text>
</comment>
<evidence type="ECO:0000313" key="10">
    <source>
        <dbReference type="EMBL" id="ADY27263.1"/>
    </source>
</evidence>
<dbReference type="PANTHER" id="PTHR30353:SF15">
    <property type="entry name" value="INNER MEMBRANE PROTEIN YABI"/>
    <property type="match status" value="1"/>
</dbReference>
<sequence length="221" mass="24102">MLHVSTFGLLFLEGMGVPGIPGVLPMMAQVGLIDAGKTSLEAAIFWGTLGNWLGSLCGYALGRWGGRFLPERYQGQLNSERATDLLRRYGALTVVASRTIGALRTPVTLGAGAMNYPLVPYIIYSLLGALIHIGLWQWLLWRFGMQILPHLERVGAQALMAAAAVVALALLGRWWLTRRRGLTSPASEDPKSEVLKSKPLKSQLAGSRPMQSQPPERQNLD</sequence>
<evidence type="ECO:0000259" key="9">
    <source>
        <dbReference type="Pfam" id="PF09335"/>
    </source>
</evidence>
<keyword evidence="5 7" id="KW-1133">Transmembrane helix</keyword>
<evidence type="ECO:0000256" key="1">
    <source>
        <dbReference type="ARBA" id="ARBA00004651"/>
    </source>
</evidence>
<dbReference type="GO" id="GO:0005886">
    <property type="term" value="C:plasma membrane"/>
    <property type="evidence" value="ECO:0007669"/>
    <property type="project" value="UniProtKB-SubCell"/>
</dbReference>
<proteinExistence type="inferred from homology"/>
<feature type="transmembrane region" description="Helical" evidence="7">
    <location>
        <begin position="118"/>
        <end position="138"/>
    </location>
</feature>
<evidence type="ECO:0000256" key="8">
    <source>
        <dbReference type="SAM" id="MobiDB-lite"/>
    </source>
</evidence>
<dbReference type="PANTHER" id="PTHR30353">
    <property type="entry name" value="INNER MEMBRANE PROTEIN DEDA-RELATED"/>
    <property type="match status" value="1"/>
</dbReference>
<dbReference type="KEGG" id="dpt:Deipr_2133"/>
<reference evidence="10 11" key="1">
    <citation type="submission" date="2011-02" db="EMBL/GenBank/DDBJ databases">
        <title>The complete sequence of plasmid1 of Deinococcus proteolyticus DSM 20540.</title>
        <authorList>
            <consortium name="US DOE Joint Genome Institute (JGI-PGF)"/>
            <person name="Lucas S."/>
            <person name="Copeland A."/>
            <person name="Lapidus A."/>
            <person name="Bruce D."/>
            <person name="Goodwin L."/>
            <person name="Pitluck S."/>
            <person name="Kyrpides N."/>
            <person name="Mavromatis K."/>
            <person name="Pagani I."/>
            <person name="Ivanova N."/>
            <person name="Ovchinnikova G."/>
            <person name="Zeytun A."/>
            <person name="Detter J.C."/>
            <person name="Han C."/>
            <person name="Land M."/>
            <person name="Hauser L."/>
            <person name="Markowitz V."/>
            <person name="Cheng J.-F."/>
            <person name="Hugenholtz P."/>
            <person name="Woyke T."/>
            <person name="Wu D."/>
            <person name="Pukall R."/>
            <person name="Steenblock K."/>
            <person name="Brambilla E."/>
            <person name="Klenk H.-P."/>
            <person name="Eisen J.A."/>
        </authorList>
    </citation>
    <scope>NUCLEOTIDE SEQUENCE [LARGE SCALE GENOMIC DNA]</scope>
    <source>
        <strain evidence="11">ATCC 35074 / DSM 20540 / JCM 6276 / NBRC 101906 / NCIMB 13154 / VKM Ac-1939 / CCM 2703 / MRP</strain>
        <plasmid evidence="11">Plasmid pDEIPR01</plasmid>
    </source>
</reference>
<evidence type="ECO:0000256" key="2">
    <source>
        <dbReference type="ARBA" id="ARBA00010792"/>
    </source>
</evidence>
<comment type="caution">
    <text evidence="7">Lacks conserved residue(s) required for the propagation of feature annotation.</text>
</comment>
<accession>F0RPF7</accession>
<organism evidence="10 11">
    <name type="scientific">Deinococcus proteolyticus (strain ATCC 35074 / DSM 20540 / JCM 6276 / NBRC 101906 / NCIMB 13154 / VKM Ac-1939 / CCM 2703 / MRP)</name>
    <dbReference type="NCBI Taxonomy" id="693977"/>
    <lineage>
        <taxon>Bacteria</taxon>
        <taxon>Thermotogati</taxon>
        <taxon>Deinococcota</taxon>
        <taxon>Deinococci</taxon>
        <taxon>Deinococcales</taxon>
        <taxon>Deinococcaceae</taxon>
        <taxon>Deinococcus</taxon>
    </lineage>
</organism>
<name>F0RPF7_DEIPM</name>
<dbReference type="AlphaFoldDB" id="F0RPF7"/>
<dbReference type="Proteomes" id="UP000007718">
    <property type="component" value="Plasmid pDEIPR01"/>
</dbReference>
<evidence type="ECO:0000256" key="5">
    <source>
        <dbReference type="ARBA" id="ARBA00022989"/>
    </source>
</evidence>
<feature type="domain" description="VTT" evidence="9">
    <location>
        <begin position="39"/>
        <end position="136"/>
    </location>
</feature>
<keyword evidence="10" id="KW-0614">Plasmid</keyword>
<feature type="transmembrane region" description="Helical" evidence="7">
    <location>
        <begin position="158"/>
        <end position="176"/>
    </location>
</feature>
<gene>
    <name evidence="10" type="ordered locus">Deipr_2133</name>
</gene>
<dbReference type="InterPro" id="IPR032816">
    <property type="entry name" value="VTT_dom"/>
</dbReference>
<keyword evidence="11" id="KW-1185">Reference proteome</keyword>
<feature type="compositionally biased region" description="Polar residues" evidence="8">
    <location>
        <begin position="209"/>
        <end position="221"/>
    </location>
</feature>
<feature type="transmembrane region" description="Helical" evidence="7">
    <location>
        <begin position="43"/>
        <end position="62"/>
    </location>
</feature>
<dbReference type="Pfam" id="PF09335">
    <property type="entry name" value="VTT_dom"/>
    <property type="match status" value="1"/>
</dbReference>
<evidence type="ECO:0000256" key="7">
    <source>
        <dbReference type="RuleBase" id="RU367016"/>
    </source>
</evidence>
<evidence type="ECO:0000256" key="6">
    <source>
        <dbReference type="ARBA" id="ARBA00023136"/>
    </source>
</evidence>
<evidence type="ECO:0000256" key="3">
    <source>
        <dbReference type="ARBA" id="ARBA00022475"/>
    </source>
</evidence>
<dbReference type="HOGENOM" id="CLU_1254237_0_0_0"/>